<dbReference type="eggNOG" id="COG5314">
    <property type="taxonomic scope" value="Bacteria"/>
</dbReference>
<proteinExistence type="predicted"/>
<dbReference type="EMBL" id="CP000393">
    <property type="protein sequence ID" value="ABG49975.1"/>
    <property type="molecule type" value="Genomic_DNA"/>
</dbReference>
<evidence type="ECO:0000313" key="2">
    <source>
        <dbReference type="EMBL" id="ABG49975.1"/>
    </source>
</evidence>
<organism evidence="2">
    <name type="scientific">Trichodesmium erythraeum (strain IMS101)</name>
    <dbReference type="NCBI Taxonomy" id="203124"/>
    <lineage>
        <taxon>Bacteria</taxon>
        <taxon>Bacillati</taxon>
        <taxon>Cyanobacteriota</taxon>
        <taxon>Cyanophyceae</taxon>
        <taxon>Oscillatoriophycideae</taxon>
        <taxon>Oscillatoriales</taxon>
        <taxon>Microcoleaceae</taxon>
        <taxon>Trichodesmium</taxon>
    </lineage>
</organism>
<reference evidence="2" key="1">
    <citation type="submission" date="2006-06" db="EMBL/GenBank/DDBJ databases">
        <title>Complete sequence of Trichodesmium erythraeum IMS101.</title>
        <authorList>
            <consortium name="US DOE Joint Genome Institute"/>
            <person name="Copeland A."/>
            <person name="Lucas S."/>
            <person name="Lapidus A."/>
            <person name="Barry K."/>
            <person name="Detter J.C."/>
            <person name="Glavina del Rio T."/>
            <person name="Hammon N."/>
            <person name="Israni S."/>
            <person name="Dalin E."/>
            <person name="Tice H."/>
            <person name="Pitluck S."/>
            <person name="Kiss H."/>
            <person name="Munk A.C."/>
            <person name="Brettin T."/>
            <person name="Bruce D."/>
            <person name="Han C."/>
            <person name="Tapia R."/>
            <person name="Gilna P."/>
            <person name="Schmutz J."/>
            <person name="Larimer F."/>
            <person name="Land M."/>
            <person name="Hauser L."/>
            <person name="Kyrpides N."/>
            <person name="Kim E."/>
            <person name="Richardson P."/>
        </authorList>
    </citation>
    <scope>NUCLEOTIDE SEQUENCE [LARGE SCALE GENOMIC DNA]</scope>
    <source>
        <strain evidence="2">IMS101</strain>
    </source>
</reference>
<protein>
    <submittedName>
        <fullName evidence="2">Uncharacterized protein</fullName>
    </submittedName>
</protein>
<sequence>MKLPQQPTIPNTQNIISWLKFQSPSQLENLESVNKTSKKNPLFWCYWLKNLVCVDPNELHGTGYVSKELEKSSLVTASVTTFANWWNAFTTLPFLIFMFDSMGILTWPIAVLANIGLIKLGNALATGAASNQPISIRFARIGSSGFIAINLILTITSGVGSELLLNQSGLSRKLGEQLVQESIFEPLEKEISDIQNNKTLEKTRNRCDTLERKLEQLPPNDPKRDELYLAAHGPYADRFNLGGYSYYKNKDIEQWPACPKANELEAIRDNDLKVPKEKYQQKIKEVKNYGSDLVYLKAVRPKIYDSRFNEKGEIKSGTEATRVAIVLFTKKLFSLQWADLGQSLFVMSISVITSTVAIWITISYSKREDVQLSKSTAVINARDVFINKTISSLDNNQADMQELDKKLLRGFFSELRRTGKCNYPPFVKYVKFARDIEKSQHLRDNIETVETAVEQIKNGFQQLTDSINDPENTAANDAKNLIHQGCDSIILLALEYFQTESQVKELIKTIQYVQGYLQHSHVNQSLATRQIGYLQELLTSSINLGDRLKKAIQKKYNTIIGNH</sequence>
<keyword evidence="1" id="KW-0812">Transmembrane</keyword>
<evidence type="ECO:0000256" key="1">
    <source>
        <dbReference type="SAM" id="Phobius"/>
    </source>
</evidence>
<feature type="transmembrane region" description="Helical" evidence="1">
    <location>
        <begin position="138"/>
        <end position="160"/>
    </location>
</feature>
<gene>
    <name evidence="2" type="ordered locus">Tery_0523</name>
</gene>
<keyword evidence="1" id="KW-1133">Transmembrane helix</keyword>
<dbReference type="AlphaFoldDB" id="Q118U9"/>
<dbReference type="RefSeq" id="WP_011610370.1">
    <property type="nucleotide sequence ID" value="NC_008312.1"/>
</dbReference>
<keyword evidence="1" id="KW-0472">Membrane</keyword>
<dbReference type="HOGENOM" id="CLU_035317_0_0_3"/>
<dbReference type="OrthoDB" id="449443at2"/>
<name>Q118U9_TRIEI</name>
<dbReference type="KEGG" id="ter:Tery_0523"/>
<accession>Q118U9</accession>
<feature type="transmembrane region" description="Helical" evidence="1">
    <location>
        <begin position="94"/>
        <end position="117"/>
    </location>
</feature>